<dbReference type="AlphaFoldDB" id="A0A068NV81"/>
<evidence type="ECO:0000259" key="1">
    <source>
        <dbReference type="Pfam" id="PF00578"/>
    </source>
</evidence>
<dbReference type="OrthoDB" id="9811352at2"/>
<dbReference type="CDD" id="cd02966">
    <property type="entry name" value="TlpA_like_family"/>
    <property type="match status" value="1"/>
</dbReference>
<reference evidence="2 3" key="1">
    <citation type="journal article" date="2014" name="PLoS ONE">
        <title>The first complete genome sequence of the class fimbriimonadia in the phylum armatimonadetes.</title>
        <authorList>
            <person name="Hu Z.Y."/>
            <person name="Wang Y.Z."/>
            <person name="Im W.T."/>
            <person name="Wang S.Y."/>
            <person name="Zhao G.P."/>
            <person name="Zheng H.J."/>
            <person name="Quan Z.X."/>
        </authorList>
    </citation>
    <scope>NUCLEOTIDE SEQUENCE [LARGE SCALE GENOMIC DNA]</scope>
    <source>
        <strain evidence="2">Gsoil 348</strain>
    </source>
</reference>
<feature type="domain" description="Alkyl hydroperoxide reductase subunit C/ Thiol specific antioxidant" evidence="1">
    <location>
        <begin position="1"/>
        <end position="74"/>
    </location>
</feature>
<dbReference type="GO" id="GO:0016209">
    <property type="term" value="F:antioxidant activity"/>
    <property type="evidence" value="ECO:0007669"/>
    <property type="project" value="InterPro"/>
</dbReference>
<dbReference type="KEGG" id="fgi:OP10G_4070"/>
<dbReference type="PANTHER" id="PTHR42852">
    <property type="entry name" value="THIOL:DISULFIDE INTERCHANGE PROTEIN DSBE"/>
    <property type="match status" value="1"/>
</dbReference>
<accession>A0A068NV81</accession>
<gene>
    <name evidence="2" type="ORF">OP10G_4070</name>
</gene>
<dbReference type="InterPro" id="IPR036249">
    <property type="entry name" value="Thioredoxin-like_sf"/>
</dbReference>
<keyword evidence="3" id="KW-1185">Reference proteome</keyword>
<dbReference type="eggNOG" id="COG0526">
    <property type="taxonomic scope" value="Bacteria"/>
</dbReference>
<proteinExistence type="predicted"/>
<evidence type="ECO:0000313" key="3">
    <source>
        <dbReference type="Proteomes" id="UP000027982"/>
    </source>
</evidence>
<dbReference type="PANTHER" id="PTHR42852:SF13">
    <property type="entry name" value="PROTEIN DIPZ"/>
    <property type="match status" value="1"/>
</dbReference>
<dbReference type="InterPro" id="IPR050553">
    <property type="entry name" value="Thioredoxin_ResA/DsbE_sf"/>
</dbReference>
<name>A0A068NV81_FIMGI</name>
<dbReference type="SUPFAM" id="SSF52833">
    <property type="entry name" value="Thioredoxin-like"/>
    <property type="match status" value="1"/>
</dbReference>
<evidence type="ECO:0000313" key="2">
    <source>
        <dbReference type="EMBL" id="AIE87438.1"/>
    </source>
</evidence>
<dbReference type="HOGENOM" id="CLU_2422595_0_0_0"/>
<dbReference type="InterPro" id="IPR000866">
    <property type="entry name" value="AhpC/TSA"/>
</dbReference>
<dbReference type="EMBL" id="CP007139">
    <property type="protein sequence ID" value="AIE87438.1"/>
    <property type="molecule type" value="Genomic_DNA"/>
</dbReference>
<protein>
    <submittedName>
        <fullName evidence="2">Redoxin domain-containing protein</fullName>
    </submittedName>
</protein>
<dbReference type="STRING" id="661478.OP10G_4070"/>
<dbReference type="GO" id="GO:0016491">
    <property type="term" value="F:oxidoreductase activity"/>
    <property type="evidence" value="ECO:0007669"/>
    <property type="project" value="InterPro"/>
</dbReference>
<dbReference type="Pfam" id="PF00578">
    <property type="entry name" value="AhpC-TSA"/>
    <property type="match status" value="1"/>
</dbReference>
<dbReference type="Proteomes" id="UP000027982">
    <property type="component" value="Chromosome"/>
</dbReference>
<sequence length="91" mass="10247">MPELKKVYGSYKGQGLVLIGIHSDKDVAKRDQCVKENKLPYPICEDKDMATLKAYHVEFYPTVIVIDRKGFIRAVEPPNLDKAVKEALAAK</sequence>
<dbReference type="Gene3D" id="3.40.30.10">
    <property type="entry name" value="Glutaredoxin"/>
    <property type="match status" value="1"/>
</dbReference>
<organism evidence="2 3">
    <name type="scientific">Fimbriimonas ginsengisoli Gsoil 348</name>
    <dbReference type="NCBI Taxonomy" id="661478"/>
    <lineage>
        <taxon>Bacteria</taxon>
        <taxon>Bacillati</taxon>
        <taxon>Armatimonadota</taxon>
        <taxon>Fimbriimonadia</taxon>
        <taxon>Fimbriimonadales</taxon>
        <taxon>Fimbriimonadaceae</taxon>
        <taxon>Fimbriimonas</taxon>
    </lineage>
</organism>